<evidence type="ECO:0000313" key="3">
    <source>
        <dbReference type="Proteomes" id="UP000288168"/>
    </source>
</evidence>
<dbReference type="AlphaFoldDB" id="A0A428PXM6"/>
<dbReference type="Pfam" id="PF11951">
    <property type="entry name" value="Fungal_trans_2"/>
    <property type="match status" value="1"/>
</dbReference>
<proteinExistence type="predicted"/>
<organism evidence="2 3">
    <name type="scientific">Fusarium duplospermum</name>
    <dbReference type="NCBI Taxonomy" id="1325734"/>
    <lineage>
        <taxon>Eukaryota</taxon>
        <taxon>Fungi</taxon>
        <taxon>Dikarya</taxon>
        <taxon>Ascomycota</taxon>
        <taxon>Pezizomycotina</taxon>
        <taxon>Sordariomycetes</taxon>
        <taxon>Hypocreomycetidae</taxon>
        <taxon>Hypocreales</taxon>
        <taxon>Nectriaceae</taxon>
        <taxon>Fusarium</taxon>
        <taxon>Fusarium solani species complex</taxon>
    </lineage>
</organism>
<protein>
    <submittedName>
        <fullName evidence="2">Uncharacterized protein</fullName>
    </submittedName>
</protein>
<dbReference type="Proteomes" id="UP000288168">
    <property type="component" value="Unassembled WGS sequence"/>
</dbReference>
<sequence length="220" mass="24574">MFNLAQDDPMVMHMALALSFEDMDPRRPTPSPESNQRPAYHYSSALRLLADAVGCEEPCEDFDSLLTTLWLMVLYEQQFGHSQSQGCSNHLKGAASLLQHRMKKFLQFPAPDHDVDTPTCALTRKSGLDTRPMLSLYSARMLVWISGSDAAAASTGGGGHFNRTLMSLLSEAQPEDSGANLNDPFEPPPLSPLQSYMRMHRYSNPLYRVAWATHILKPNY</sequence>
<evidence type="ECO:0000313" key="2">
    <source>
        <dbReference type="EMBL" id="RSL57761.1"/>
    </source>
</evidence>
<reference evidence="2 3" key="1">
    <citation type="submission" date="2017-06" db="EMBL/GenBank/DDBJ databases">
        <title>Comparative genomic analysis of Ambrosia Fusariam Clade fungi.</title>
        <authorList>
            <person name="Stajich J.E."/>
            <person name="Carrillo J."/>
            <person name="Kijimoto T."/>
            <person name="Eskalen A."/>
            <person name="O'Donnell K."/>
            <person name="Kasson M."/>
        </authorList>
    </citation>
    <scope>NUCLEOTIDE SEQUENCE [LARGE SCALE GENOMIC DNA]</scope>
    <source>
        <strain evidence="2 3">NRRL62584</strain>
    </source>
</reference>
<dbReference type="OrthoDB" id="4356994at2759"/>
<dbReference type="InterPro" id="IPR021858">
    <property type="entry name" value="Fun_TF"/>
</dbReference>
<keyword evidence="3" id="KW-1185">Reference proteome</keyword>
<evidence type="ECO:0000256" key="1">
    <source>
        <dbReference type="ARBA" id="ARBA00023242"/>
    </source>
</evidence>
<accession>A0A428PXM6</accession>
<gene>
    <name evidence="2" type="ORF">CEP54_008153</name>
</gene>
<name>A0A428PXM6_9HYPO</name>
<keyword evidence="1" id="KW-0539">Nucleus</keyword>
<dbReference type="STRING" id="1325734.A0A428PXM6"/>
<comment type="caution">
    <text evidence="2">The sequence shown here is derived from an EMBL/GenBank/DDBJ whole genome shotgun (WGS) entry which is preliminary data.</text>
</comment>
<dbReference type="EMBL" id="NKCI01000079">
    <property type="protein sequence ID" value="RSL57761.1"/>
    <property type="molecule type" value="Genomic_DNA"/>
</dbReference>